<reference evidence="3 4" key="1">
    <citation type="journal article" date="2011" name="Proc. Natl. Acad. Sci. U.S.A.">
        <title>Comparative genomics of xylose-fermenting fungi for enhanced biofuel production.</title>
        <authorList>
            <person name="Wohlbach D.J."/>
            <person name="Kuo A."/>
            <person name="Sato T.K."/>
            <person name="Potts K.M."/>
            <person name="Salamov A.A."/>
            <person name="LaButti K.M."/>
            <person name="Sun H."/>
            <person name="Clum A."/>
            <person name="Pangilinan J.L."/>
            <person name="Lindquist E.A."/>
            <person name="Lucas S."/>
            <person name="Lapidus A."/>
            <person name="Jin M."/>
            <person name="Gunawan C."/>
            <person name="Balan V."/>
            <person name="Dale B.E."/>
            <person name="Jeffries T.W."/>
            <person name="Zinkel R."/>
            <person name="Barry K.W."/>
            <person name="Grigoriev I.V."/>
            <person name="Gasch A.P."/>
        </authorList>
    </citation>
    <scope>NUCLEOTIDE SEQUENCE [LARGE SCALE GENOMIC DNA]</scope>
    <source>
        <strain evidence="4">NRRL Y-27907 / 11-Y1</strain>
    </source>
</reference>
<keyword evidence="1" id="KW-0175">Coiled coil</keyword>
<feature type="coiled-coil region" evidence="1">
    <location>
        <begin position="233"/>
        <end position="267"/>
    </location>
</feature>
<keyword evidence="4" id="KW-1185">Reference proteome</keyword>
<dbReference type="GeneID" id="18870325"/>
<dbReference type="OrthoDB" id="3993941at2759"/>
<accession>G3AQP5</accession>
<evidence type="ECO:0000256" key="1">
    <source>
        <dbReference type="SAM" id="Coils"/>
    </source>
</evidence>
<feature type="compositionally biased region" description="Polar residues" evidence="2">
    <location>
        <begin position="337"/>
        <end position="356"/>
    </location>
</feature>
<dbReference type="Proteomes" id="UP000000709">
    <property type="component" value="Unassembled WGS sequence"/>
</dbReference>
<evidence type="ECO:0000313" key="4">
    <source>
        <dbReference type="Proteomes" id="UP000000709"/>
    </source>
</evidence>
<dbReference type="EMBL" id="GL996503">
    <property type="protein sequence ID" value="EGW31592.1"/>
    <property type="molecule type" value="Genomic_DNA"/>
</dbReference>
<dbReference type="RefSeq" id="XP_007376370.1">
    <property type="nucleotide sequence ID" value="XM_007376308.1"/>
</dbReference>
<evidence type="ECO:0000313" key="3">
    <source>
        <dbReference type="EMBL" id="EGW31592.1"/>
    </source>
</evidence>
<feature type="compositionally biased region" description="Acidic residues" evidence="2">
    <location>
        <begin position="33"/>
        <end position="49"/>
    </location>
</feature>
<dbReference type="OMA" id="SIGMQPF"/>
<protein>
    <recommendedName>
        <fullName evidence="5">Autophagy-related protein 28</fullName>
    </recommendedName>
</protein>
<feature type="region of interest" description="Disordered" evidence="2">
    <location>
        <begin position="333"/>
        <end position="356"/>
    </location>
</feature>
<gene>
    <name evidence="3" type="ORF">SPAPADRAFT_140868</name>
</gene>
<evidence type="ECO:0008006" key="5">
    <source>
        <dbReference type="Google" id="ProtNLM"/>
    </source>
</evidence>
<dbReference type="AlphaFoldDB" id="G3AQP5"/>
<dbReference type="InParanoid" id="G3AQP5"/>
<sequence>MSASNDFESINLGLSSHLATRVATLHSVPDSTSGDEDDDDDDLDPEEFISPERTDTNVIDGITNLTSTINLKDQLQDSVPKFTMSNSYDTIRTGDFLSQDSLIGNSVVFPKEYIPKKLASNDDETPLEFISSRVKLLTQELRDNARKHESFLNSGNPNLYRIRSMIAQNYDQLSDGYYSLNELYSKDLSYTETLQSTFKKWDSRRTKVLGKISEIKSEKSKYGSKLVNLLHRSEEIDTEVYALEEKLKELKSKKEVINKEIQDTSSVLESKTAKYVDMFKSMEDEGRNAIVGFLQSHGIPDSEIHLLVKSAPVDVTFQSNYQDQRIRVSEVIPKKNPGNSMSKGVQSITHNPKSSSSLGIQAYVPPESPANLVVIPQDTREMNYGHGPTPYEKGYAKGAQNSVAVKKQIKKAMNALFESLPEKKAAKPQTKTPSVDDLSNTITNKLILDPISKFLDHKVEALSDLILQSSKKAALFHEFGTIWKNATKVLNLSEGKLSNTLNESTPDANVNPVVEILTSTLAQMKQCLESTRSVSVDNKDNLAQRDILENIVLIEIHGIIEGIKLVSRGTEYNDLLTEYENLETRGASSSLVKEKDKLN</sequence>
<feature type="region of interest" description="Disordered" evidence="2">
    <location>
        <begin position="26"/>
        <end position="54"/>
    </location>
</feature>
<organism evidence="4">
    <name type="scientific">Spathaspora passalidarum (strain NRRL Y-27907 / 11-Y1)</name>
    <dbReference type="NCBI Taxonomy" id="619300"/>
    <lineage>
        <taxon>Eukaryota</taxon>
        <taxon>Fungi</taxon>
        <taxon>Dikarya</taxon>
        <taxon>Ascomycota</taxon>
        <taxon>Saccharomycotina</taxon>
        <taxon>Pichiomycetes</taxon>
        <taxon>Debaryomycetaceae</taxon>
        <taxon>Spathaspora</taxon>
    </lineage>
</organism>
<dbReference type="KEGG" id="spaa:SPAPADRAFT_140868"/>
<proteinExistence type="predicted"/>
<dbReference type="HOGENOM" id="CLU_030729_0_0_1"/>
<evidence type="ECO:0000256" key="2">
    <source>
        <dbReference type="SAM" id="MobiDB-lite"/>
    </source>
</evidence>
<name>G3AQP5_SPAPN</name>
<dbReference type="eggNOG" id="ENOG502SGGR">
    <property type="taxonomic scope" value="Eukaryota"/>
</dbReference>